<evidence type="ECO:0000313" key="3">
    <source>
        <dbReference type="EMBL" id="ADI65156.1"/>
    </source>
</evidence>
<dbReference type="Proteomes" id="UP000001511">
    <property type="component" value="Chromosome"/>
</dbReference>
<dbReference type="EMBL" id="CP002059">
    <property type="protein sequence ID" value="ADI65156.1"/>
    <property type="molecule type" value="Genomic_DNA"/>
</dbReference>
<dbReference type="OrthoDB" id="560236at2"/>
<feature type="domain" description="2TM" evidence="2">
    <location>
        <begin position="62"/>
        <end position="119"/>
    </location>
</feature>
<protein>
    <recommendedName>
        <fullName evidence="2">2TM domain-containing protein</fullName>
    </recommendedName>
</protein>
<dbReference type="AlphaFoldDB" id="D7E3I7"/>
<evidence type="ECO:0000259" key="2">
    <source>
        <dbReference type="Pfam" id="PF13239"/>
    </source>
</evidence>
<proteinExistence type="predicted"/>
<dbReference type="HOGENOM" id="CLU_129293_0_0_3"/>
<dbReference type="eggNOG" id="ENOG50346HR">
    <property type="taxonomic scope" value="Bacteria"/>
</dbReference>
<name>D7E3I7_NOSA0</name>
<feature type="transmembrane region" description="Helical" evidence="1">
    <location>
        <begin position="73"/>
        <end position="91"/>
    </location>
</feature>
<dbReference type="STRING" id="551115.Aazo_3563"/>
<keyword evidence="1" id="KW-1133">Transmembrane helix</keyword>
<dbReference type="RefSeq" id="WP_013192170.1">
    <property type="nucleotide sequence ID" value="NC_014248.1"/>
</dbReference>
<feature type="transmembrane region" description="Helical" evidence="1">
    <location>
        <begin position="97"/>
        <end position="115"/>
    </location>
</feature>
<dbReference type="KEGG" id="naz:Aazo_3563"/>
<keyword evidence="1" id="KW-0812">Transmembrane</keyword>
<organism evidence="3 4">
    <name type="scientific">Nostoc azollae (strain 0708)</name>
    <name type="common">Anabaena azollae (strain 0708)</name>
    <dbReference type="NCBI Taxonomy" id="551115"/>
    <lineage>
        <taxon>Bacteria</taxon>
        <taxon>Bacillati</taxon>
        <taxon>Cyanobacteriota</taxon>
        <taxon>Cyanophyceae</taxon>
        <taxon>Nostocales</taxon>
        <taxon>Nostocaceae</taxon>
        <taxon>Trichormus</taxon>
    </lineage>
</organism>
<reference evidence="3 4" key="1">
    <citation type="journal article" date="2010" name="PLoS ONE">
        <title>Genome erosion in a nitrogen-fixing vertically transmitted endosymbiotic multicellular cyanobacterium.</title>
        <authorList>
            <person name="Ran L."/>
            <person name="Larsson J."/>
            <person name="Vigil-Stenman T."/>
            <person name="Nylander J.A."/>
            <person name="Ininbergs K."/>
            <person name="Zheng W.W."/>
            <person name="Lapidus A."/>
            <person name="Lowry S."/>
            <person name="Haselkorn R."/>
            <person name="Bergman B."/>
        </authorList>
    </citation>
    <scope>NUCLEOTIDE SEQUENCE [LARGE SCALE GENOMIC DNA]</scope>
    <source>
        <strain evidence="3 4">0708</strain>
    </source>
</reference>
<evidence type="ECO:0000256" key="1">
    <source>
        <dbReference type="SAM" id="Phobius"/>
    </source>
</evidence>
<keyword evidence="4" id="KW-1185">Reference proteome</keyword>
<sequence>MTYNSEEMQQILEVAFKRKQEGEFTRENIIEIASELGVSSESLKAAEQEWLTEEVEVKKQQISNNQKQQEFKLHLITFIAVNGFLILLNLFTSPGYFWAIFPLLGWGLGLFLHWMKVYKI</sequence>
<evidence type="ECO:0000313" key="4">
    <source>
        <dbReference type="Proteomes" id="UP000001511"/>
    </source>
</evidence>
<gene>
    <name evidence="3" type="ordered locus">Aazo_3563</name>
</gene>
<dbReference type="Pfam" id="PF13239">
    <property type="entry name" value="2TM"/>
    <property type="match status" value="1"/>
</dbReference>
<keyword evidence="1" id="KW-0472">Membrane</keyword>
<dbReference type="InterPro" id="IPR025698">
    <property type="entry name" value="2TM_dom"/>
</dbReference>
<accession>D7E3I7</accession>